<feature type="chain" id="PRO_5026732192" description="SMB domain-containing protein" evidence="3">
    <location>
        <begin position="22"/>
        <end position="441"/>
    </location>
</feature>
<name>A0A6M2DUC3_XENCH</name>
<evidence type="ECO:0000259" key="4">
    <source>
        <dbReference type="PROSITE" id="PS50958"/>
    </source>
</evidence>
<evidence type="ECO:0000256" key="2">
    <source>
        <dbReference type="ARBA" id="ARBA00023157"/>
    </source>
</evidence>
<dbReference type="InterPro" id="IPR038765">
    <property type="entry name" value="Papain-like_cys_pep_sf"/>
</dbReference>
<dbReference type="InterPro" id="IPR000668">
    <property type="entry name" value="Peptidase_C1A_C"/>
</dbReference>
<accession>A0A6M2DUC3</accession>
<evidence type="ECO:0000313" key="5">
    <source>
        <dbReference type="EMBL" id="NOV49955.1"/>
    </source>
</evidence>
<evidence type="ECO:0000256" key="3">
    <source>
        <dbReference type="SAM" id="SignalP"/>
    </source>
</evidence>
<dbReference type="SUPFAM" id="SSF54001">
    <property type="entry name" value="Cysteine proteinases"/>
    <property type="match status" value="1"/>
</dbReference>
<comment type="similarity">
    <text evidence="1">Belongs to the peptidase C1 family.</text>
</comment>
<dbReference type="PANTHER" id="PTHR12411">
    <property type="entry name" value="CYSTEINE PROTEASE FAMILY C1-RELATED"/>
    <property type="match status" value="1"/>
</dbReference>
<dbReference type="GO" id="GO:0006508">
    <property type="term" value="P:proteolysis"/>
    <property type="evidence" value="ECO:0007669"/>
    <property type="project" value="InterPro"/>
</dbReference>
<dbReference type="GO" id="GO:0008234">
    <property type="term" value="F:cysteine-type peptidase activity"/>
    <property type="evidence" value="ECO:0007669"/>
    <property type="project" value="InterPro"/>
</dbReference>
<dbReference type="Gene3D" id="3.90.70.10">
    <property type="entry name" value="Cysteine proteinases"/>
    <property type="match status" value="1"/>
</dbReference>
<dbReference type="SMART" id="SM00645">
    <property type="entry name" value="Pept_C1"/>
    <property type="match status" value="1"/>
</dbReference>
<dbReference type="AlphaFoldDB" id="A0A6M2DUC3"/>
<dbReference type="InterPro" id="IPR001212">
    <property type="entry name" value="Somatomedin_B_dom"/>
</dbReference>
<dbReference type="InterPro" id="IPR025661">
    <property type="entry name" value="Pept_asp_AS"/>
</dbReference>
<dbReference type="EMBL" id="GIIL01006229">
    <property type="protein sequence ID" value="NOV49955.1"/>
    <property type="molecule type" value="Transcribed_RNA"/>
</dbReference>
<dbReference type="InterPro" id="IPR013128">
    <property type="entry name" value="Peptidase_C1A"/>
</dbReference>
<organism evidence="5">
    <name type="scientific">Xenopsylla cheopis</name>
    <name type="common">Oriental rat flea</name>
    <name type="synonym">Pulex cheopis</name>
    <dbReference type="NCBI Taxonomy" id="163159"/>
    <lineage>
        <taxon>Eukaryota</taxon>
        <taxon>Metazoa</taxon>
        <taxon>Ecdysozoa</taxon>
        <taxon>Arthropoda</taxon>
        <taxon>Hexapoda</taxon>
        <taxon>Insecta</taxon>
        <taxon>Pterygota</taxon>
        <taxon>Neoptera</taxon>
        <taxon>Endopterygota</taxon>
        <taxon>Siphonaptera</taxon>
        <taxon>Pulicidae</taxon>
        <taxon>Xenopsyllinae</taxon>
        <taxon>Xenopsylla</taxon>
    </lineage>
</organism>
<dbReference type="Pfam" id="PF00112">
    <property type="entry name" value="Peptidase_C1"/>
    <property type="match status" value="1"/>
</dbReference>
<keyword evidence="3" id="KW-0732">Signal</keyword>
<evidence type="ECO:0000256" key="1">
    <source>
        <dbReference type="ARBA" id="ARBA00008455"/>
    </source>
</evidence>
<sequence length="441" mass="49741">MFSKIGLLLAVVLLQVTLSVAVRDYIGLPPGPYCASRYSGCCPGRQDDCSAPIIGTLCYCDDFCNRTRAEDCCPDFWSFCKNEPSPITQLSCHANGREYFSGTSYQDNCNKCTCTVNGPIAEFMCEQHVCLLDENMIDGINMDSRHLGWTGVNYTKFWGRKLEEGLNLRTGTLLPERSVMRMKPIRKIYDPNSLPKSFSTIDHFGNFIGSVVDQGWCGSSWAVSTVNVAADRLAILSKGRETVRLSAQNLLACNKRHQKGCRGGHLDVVWQYLRKNGVVDEKCYPYEASDRGCRIHRGDNLLTAQCNIPEKVLRTDLYSVGPAYRLHNDTDVMHELMVSGPVQATMKVYRDFFAYAGGIYKHSSHSGSHEYRYHSVKIVGWGEDTSSYPPVKYWTVANSWGREWGDDGYFRIVRGTNECDIESFMLAAWTRPADPIRDFDQ</sequence>
<dbReference type="PROSITE" id="PS00640">
    <property type="entry name" value="THIOL_PROTEASE_ASN"/>
    <property type="match status" value="1"/>
</dbReference>
<dbReference type="CDD" id="cd02620">
    <property type="entry name" value="Peptidase_C1A_CathepsinB"/>
    <property type="match status" value="1"/>
</dbReference>
<feature type="signal peptide" evidence="3">
    <location>
        <begin position="1"/>
        <end position="21"/>
    </location>
</feature>
<keyword evidence="2" id="KW-1015">Disulfide bond</keyword>
<feature type="domain" description="SMB" evidence="4">
    <location>
        <begin position="38"/>
        <end position="85"/>
    </location>
</feature>
<reference evidence="5" key="1">
    <citation type="submission" date="2020-03" db="EMBL/GenBank/DDBJ databases">
        <title>Transcriptomic Profiling of the Digestive Tract of the Rat Flea, Xenopsylla cheopis, Following Blood Feeding and Infection with Yersinia pestis.</title>
        <authorList>
            <person name="Bland D.M."/>
            <person name="Martens C.A."/>
            <person name="Virtaneva K."/>
            <person name="Kanakabandi K."/>
            <person name="Long D."/>
            <person name="Rosenke R."/>
            <person name="Saturday G.A."/>
            <person name="Hoyt F.H."/>
            <person name="Bruno D.P."/>
            <person name="Ribeiro J.M.C."/>
            <person name="Hinnebusch J."/>
        </authorList>
    </citation>
    <scope>NUCLEOTIDE SEQUENCE</scope>
</reference>
<proteinExistence type="inferred from homology"/>
<dbReference type="PRINTS" id="PR00705">
    <property type="entry name" value="PAPAIN"/>
</dbReference>
<protein>
    <recommendedName>
        <fullName evidence="4">SMB domain-containing protein</fullName>
    </recommendedName>
</protein>
<dbReference type="PROSITE" id="PS50958">
    <property type="entry name" value="SMB_2"/>
    <property type="match status" value="1"/>
</dbReference>